<name>A0A1W1CC58_9ZZZZ</name>
<dbReference type="AlphaFoldDB" id="A0A1W1CC58"/>
<gene>
    <name evidence="1" type="ORF">MNB_SV-12-296</name>
</gene>
<accession>A0A1W1CC58</accession>
<sequence>MVQEYIIKHKDKNNFFKPRPDDNFDIRESIHPSMSISNKLEITEASDSFYELFRDDVPDGREKRNLLNFFKDINIYLYDADKDIIKNRLIYTEMYKELMNNGHVKLKACYIKKSGEKVFLSVFVIIQANFIGMQSIINDITQRVKTQRVRKRLTHRFYHLISVVDSISDKLMALDIDNQEFKFLTKQLDKLSSFDYLENIYVANIGGDIEPYRDFKLNKNLKSIIQQLRFLYNISDKKLSFKKGEDSLKVSNVYDIYFYEGLYLLIEGLIEKSNHSCDCAISAYEREEVIYIEISFSDIINSEIEELIESLRSEILKNSCINSSHLHLKMFLDELSRKAILELVVSTYFEKIIIGDEGRSLLFRIRDTGKNIA</sequence>
<organism evidence="1">
    <name type="scientific">hydrothermal vent metagenome</name>
    <dbReference type="NCBI Taxonomy" id="652676"/>
    <lineage>
        <taxon>unclassified sequences</taxon>
        <taxon>metagenomes</taxon>
        <taxon>ecological metagenomes</taxon>
    </lineage>
</organism>
<reference evidence="1" key="1">
    <citation type="submission" date="2016-10" db="EMBL/GenBank/DDBJ databases">
        <authorList>
            <person name="de Groot N.N."/>
        </authorList>
    </citation>
    <scope>NUCLEOTIDE SEQUENCE</scope>
</reference>
<protein>
    <submittedName>
        <fullName evidence="1">Uncharacterized protein</fullName>
    </submittedName>
</protein>
<dbReference type="EMBL" id="FPHE01000126">
    <property type="protein sequence ID" value="SFV63327.1"/>
    <property type="molecule type" value="Genomic_DNA"/>
</dbReference>
<proteinExistence type="predicted"/>
<evidence type="ECO:0000313" key="1">
    <source>
        <dbReference type="EMBL" id="SFV63327.1"/>
    </source>
</evidence>